<reference evidence="3" key="1">
    <citation type="journal article" date="2019" name="Int. J. Syst. Evol. Microbiol.">
        <title>The Global Catalogue of Microorganisms (GCM) 10K type strain sequencing project: providing services to taxonomists for standard genome sequencing and annotation.</title>
        <authorList>
            <consortium name="The Broad Institute Genomics Platform"/>
            <consortium name="The Broad Institute Genome Sequencing Center for Infectious Disease"/>
            <person name="Wu L."/>
            <person name="Ma J."/>
        </authorList>
    </citation>
    <scope>NUCLEOTIDE SEQUENCE [LARGE SCALE GENOMIC DNA]</scope>
    <source>
        <strain evidence="3">JCM 17551</strain>
    </source>
</reference>
<keyword evidence="1" id="KW-1133">Transmembrane helix</keyword>
<feature type="transmembrane region" description="Helical" evidence="1">
    <location>
        <begin position="29"/>
        <end position="50"/>
    </location>
</feature>
<keyword evidence="1" id="KW-0472">Membrane</keyword>
<keyword evidence="1" id="KW-0812">Transmembrane</keyword>
<gene>
    <name evidence="2" type="ORF">GCM10022277_09430</name>
</gene>
<proteinExistence type="predicted"/>
<evidence type="ECO:0000313" key="3">
    <source>
        <dbReference type="Proteomes" id="UP001501565"/>
    </source>
</evidence>
<dbReference type="Proteomes" id="UP001501565">
    <property type="component" value="Unassembled WGS sequence"/>
</dbReference>
<evidence type="ECO:0000313" key="2">
    <source>
        <dbReference type="EMBL" id="GAA3916753.1"/>
    </source>
</evidence>
<sequence length="52" mass="5764">MVSNPLSETEMDLSEAKAKEQMNKSINNALNKLAISFISIIFIALAFYVLSN</sequence>
<accession>A0ABP7M8D2</accession>
<evidence type="ECO:0000256" key="1">
    <source>
        <dbReference type="SAM" id="Phobius"/>
    </source>
</evidence>
<name>A0ABP7M8D2_9GAMM</name>
<organism evidence="2 3">
    <name type="scientific">Litoribacillus peritrichatus</name>
    <dbReference type="NCBI Taxonomy" id="718191"/>
    <lineage>
        <taxon>Bacteria</taxon>
        <taxon>Pseudomonadati</taxon>
        <taxon>Pseudomonadota</taxon>
        <taxon>Gammaproteobacteria</taxon>
        <taxon>Oceanospirillales</taxon>
        <taxon>Oceanospirillaceae</taxon>
        <taxon>Litoribacillus</taxon>
    </lineage>
</organism>
<comment type="caution">
    <text evidence="2">The sequence shown here is derived from an EMBL/GenBank/DDBJ whole genome shotgun (WGS) entry which is preliminary data.</text>
</comment>
<dbReference type="EMBL" id="BAABBN010000004">
    <property type="protein sequence ID" value="GAA3916753.1"/>
    <property type="molecule type" value="Genomic_DNA"/>
</dbReference>
<protein>
    <submittedName>
        <fullName evidence="2">Uncharacterized protein</fullName>
    </submittedName>
</protein>
<keyword evidence="3" id="KW-1185">Reference proteome</keyword>